<organism evidence="3 4">
    <name type="scientific">Microcosmobacter mediterraneus</name>
    <dbReference type="NCBI Taxonomy" id="3075607"/>
    <lineage>
        <taxon>Bacteria</taxon>
        <taxon>Pseudomonadati</taxon>
        <taxon>Bacteroidota</taxon>
        <taxon>Flavobacteriia</taxon>
        <taxon>Flavobacteriales</taxon>
        <taxon>Flavobacteriaceae</taxon>
        <taxon>Microcosmobacter</taxon>
    </lineage>
</organism>
<evidence type="ECO:0000256" key="1">
    <source>
        <dbReference type="SAM" id="Coils"/>
    </source>
</evidence>
<keyword evidence="4" id="KW-1185">Reference proteome</keyword>
<feature type="coiled-coil region" evidence="1">
    <location>
        <begin position="34"/>
        <end position="109"/>
    </location>
</feature>
<gene>
    <name evidence="3" type="ORF">RM697_10315</name>
</gene>
<comment type="caution">
    <text evidence="3">The sequence shown here is derived from an EMBL/GenBank/DDBJ whole genome shotgun (WGS) entry which is preliminary data.</text>
</comment>
<protein>
    <recommendedName>
        <fullName evidence="5">Outer membrane protein beta-barrel domain-containing protein</fullName>
    </recommendedName>
</protein>
<evidence type="ECO:0000313" key="4">
    <source>
        <dbReference type="Proteomes" id="UP001259492"/>
    </source>
</evidence>
<feature type="signal peptide" evidence="2">
    <location>
        <begin position="1"/>
        <end position="22"/>
    </location>
</feature>
<evidence type="ECO:0000256" key="2">
    <source>
        <dbReference type="SAM" id="SignalP"/>
    </source>
</evidence>
<accession>A0ABU2YLM1</accession>
<dbReference type="Proteomes" id="UP001259492">
    <property type="component" value="Unassembled WGS sequence"/>
</dbReference>
<proteinExistence type="predicted"/>
<keyword evidence="1" id="KW-0175">Coiled coil</keyword>
<feature type="chain" id="PRO_5045921784" description="Outer membrane protein beta-barrel domain-containing protein" evidence="2">
    <location>
        <begin position="23"/>
        <end position="361"/>
    </location>
</feature>
<reference evidence="3 4" key="1">
    <citation type="submission" date="2023-09" db="EMBL/GenBank/DDBJ databases">
        <authorList>
            <person name="Rey-Velasco X."/>
        </authorList>
    </citation>
    <scope>NUCLEOTIDE SEQUENCE [LARGE SCALE GENOMIC DNA]</scope>
    <source>
        <strain evidence="3 4">W332</strain>
    </source>
</reference>
<evidence type="ECO:0000313" key="3">
    <source>
        <dbReference type="EMBL" id="MDT0559044.1"/>
    </source>
</evidence>
<dbReference type="EMBL" id="JAVRIA010000005">
    <property type="protein sequence ID" value="MDT0559044.1"/>
    <property type="molecule type" value="Genomic_DNA"/>
</dbReference>
<name>A0ABU2YLM1_9FLAO</name>
<sequence>MTTITKYVVLLILCLSATQINAQEVVKDSLKTKNSFQIKVLKNLKETIKNEEREFLKTEIEAINQRLEKGEISESEANVIKKELAKKRALNIENRIAIIDNKIALLERNDYSYDPDSNTNSTFGLSFSNEDGESWNLLSIKKKNKPRVYDRRTSSDLVFAIGWNHTLSDGKTIGDDYYAFTSGFVELGWAWKSRLLKESNAIRLKYGFSFQWNKLSPKDDKYFVQNGGTTTLEAFPSDLRESEFRVTNLVFPVHFEFGPSKKIERDTYFRYSTHKKFKIGVGGYAGFRIGTQQKLRFKENGDRVKQKIRRNYNASDFVYGLSAYVGRGNTSLYFKYDLNPLFQDQAIDQNNISLGVRFDFD</sequence>
<dbReference type="RefSeq" id="WP_311427809.1">
    <property type="nucleotide sequence ID" value="NZ_JAVRIA010000005.1"/>
</dbReference>
<keyword evidence="2" id="KW-0732">Signal</keyword>
<evidence type="ECO:0008006" key="5">
    <source>
        <dbReference type="Google" id="ProtNLM"/>
    </source>
</evidence>